<reference evidence="4" key="1">
    <citation type="journal article" date="2017" name="Front. Plant Sci.">
        <title>Climate Clever Clovers: New Paradigm to Reduce the Environmental Footprint of Ruminants by Breeding Low Methanogenic Forages Utilizing Haplotype Variation.</title>
        <authorList>
            <person name="Kaur P."/>
            <person name="Appels R."/>
            <person name="Bayer P.E."/>
            <person name="Keeble-Gagnere G."/>
            <person name="Wang J."/>
            <person name="Hirakawa H."/>
            <person name="Shirasawa K."/>
            <person name="Vercoe P."/>
            <person name="Stefanova K."/>
            <person name="Durmic Z."/>
            <person name="Nichols P."/>
            <person name="Revell C."/>
            <person name="Isobe S.N."/>
            <person name="Edwards D."/>
            <person name="Erskine W."/>
        </authorList>
    </citation>
    <scope>NUCLEOTIDE SEQUENCE [LARGE SCALE GENOMIC DNA]</scope>
    <source>
        <strain evidence="4">cv. Daliak</strain>
    </source>
</reference>
<keyword evidence="4" id="KW-1185">Reference proteome</keyword>
<feature type="non-terminal residue" evidence="3">
    <location>
        <position position="120"/>
    </location>
</feature>
<evidence type="ECO:0008006" key="5">
    <source>
        <dbReference type="Google" id="ProtNLM"/>
    </source>
</evidence>
<proteinExistence type="inferred from homology"/>
<dbReference type="InterPro" id="IPR001087">
    <property type="entry name" value="GDSL"/>
</dbReference>
<dbReference type="PANTHER" id="PTHR22835:SF546">
    <property type="entry name" value="GDSL-LIKE LIPASE_ACYLHYDROLASE"/>
    <property type="match status" value="1"/>
</dbReference>
<dbReference type="Proteomes" id="UP000242715">
    <property type="component" value="Unassembled WGS sequence"/>
</dbReference>
<dbReference type="EMBL" id="DF973386">
    <property type="protein sequence ID" value="GAU29023.1"/>
    <property type="molecule type" value="Genomic_DNA"/>
</dbReference>
<evidence type="ECO:0000256" key="1">
    <source>
        <dbReference type="ARBA" id="ARBA00008668"/>
    </source>
</evidence>
<dbReference type="Gene3D" id="3.40.50.1110">
    <property type="entry name" value="SGNH hydrolase"/>
    <property type="match status" value="1"/>
</dbReference>
<dbReference type="PANTHER" id="PTHR22835">
    <property type="entry name" value="ZINC FINGER FYVE DOMAIN CONTAINING PROTEIN"/>
    <property type="match status" value="1"/>
</dbReference>
<accession>A0A2Z6MGQ4</accession>
<organism evidence="3 4">
    <name type="scientific">Trifolium subterraneum</name>
    <name type="common">Subterranean clover</name>
    <dbReference type="NCBI Taxonomy" id="3900"/>
    <lineage>
        <taxon>Eukaryota</taxon>
        <taxon>Viridiplantae</taxon>
        <taxon>Streptophyta</taxon>
        <taxon>Embryophyta</taxon>
        <taxon>Tracheophyta</taxon>
        <taxon>Spermatophyta</taxon>
        <taxon>Magnoliopsida</taxon>
        <taxon>eudicotyledons</taxon>
        <taxon>Gunneridae</taxon>
        <taxon>Pentapetalae</taxon>
        <taxon>rosids</taxon>
        <taxon>fabids</taxon>
        <taxon>Fabales</taxon>
        <taxon>Fabaceae</taxon>
        <taxon>Papilionoideae</taxon>
        <taxon>50 kb inversion clade</taxon>
        <taxon>NPAAA clade</taxon>
        <taxon>Hologalegina</taxon>
        <taxon>IRL clade</taxon>
        <taxon>Trifolieae</taxon>
        <taxon>Trifolium</taxon>
    </lineage>
</organism>
<dbReference type="AlphaFoldDB" id="A0A2Z6MGQ4"/>
<sequence length="120" mass="13535">MLSAYINSIGTTYTHGANFAAGSSTIMRQNKSYFDGGSPFTLEIQIAQFNNFKLRTGKFFTEANESSYRKHFPKPEDFAKALYTFDIGQNDIVDVMTKMGKEDSHVLISNIVELFSKQVQ</sequence>
<evidence type="ECO:0000256" key="2">
    <source>
        <dbReference type="ARBA" id="ARBA00023180"/>
    </source>
</evidence>
<evidence type="ECO:0000313" key="4">
    <source>
        <dbReference type="Proteomes" id="UP000242715"/>
    </source>
</evidence>
<dbReference type="Pfam" id="PF00657">
    <property type="entry name" value="Lipase_GDSL"/>
    <property type="match status" value="1"/>
</dbReference>
<dbReference type="OrthoDB" id="1600564at2759"/>
<dbReference type="InterPro" id="IPR036514">
    <property type="entry name" value="SGNH_hydro_sf"/>
</dbReference>
<comment type="similarity">
    <text evidence="1">Belongs to the 'GDSL' lipolytic enzyme family.</text>
</comment>
<gene>
    <name evidence="3" type="ORF">TSUD_165410</name>
</gene>
<keyword evidence="2" id="KW-0325">Glycoprotein</keyword>
<dbReference type="GO" id="GO:0016788">
    <property type="term" value="F:hydrolase activity, acting on ester bonds"/>
    <property type="evidence" value="ECO:0007669"/>
    <property type="project" value="InterPro"/>
</dbReference>
<evidence type="ECO:0000313" key="3">
    <source>
        <dbReference type="EMBL" id="GAU29023.1"/>
    </source>
</evidence>
<protein>
    <recommendedName>
        <fullName evidence="5">GDSL esterase/lipase</fullName>
    </recommendedName>
</protein>
<name>A0A2Z6MGQ4_TRISU</name>